<dbReference type="KEGG" id="kim:G3T16_05525"/>
<keyword evidence="1" id="KW-1133">Transmembrane helix</keyword>
<dbReference type="RefSeq" id="WP_163494180.1">
    <property type="nucleotide sequence ID" value="NZ_CP048711.1"/>
</dbReference>
<sequence>MDNNQKLVFIRARTRRRLLFAALILALYFSFTLNWTGFGATLAGRLGGSYITGSLLMFAGLIVVFIALEFLFIWLNRAFEPEGE</sequence>
<name>A0A6C0TYQ2_9GAMM</name>
<keyword evidence="1" id="KW-0812">Transmembrane</keyword>
<evidence type="ECO:0000313" key="2">
    <source>
        <dbReference type="EMBL" id="QIB64931.1"/>
    </source>
</evidence>
<protein>
    <recommendedName>
        <fullName evidence="4">DUF485 domain-containing protein</fullName>
    </recommendedName>
</protein>
<evidence type="ECO:0000313" key="3">
    <source>
        <dbReference type="Proteomes" id="UP000477680"/>
    </source>
</evidence>
<evidence type="ECO:0008006" key="4">
    <source>
        <dbReference type="Google" id="ProtNLM"/>
    </source>
</evidence>
<dbReference type="AlphaFoldDB" id="A0A6C0TYQ2"/>
<organism evidence="2 3">
    <name type="scientific">Kineobactrum salinum</name>
    <dbReference type="NCBI Taxonomy" id="2708301"/>
    <lineage>
        <taxon>Bacteria</taxon>
        <taxon>Pseudomonadati</taxon>
        <taxon>Pseudomonadota</taxon>
        <taxon>Gammaproteobacteria</taxon>
        <taxon>Cellvibrionales</taxon>
        <taxon>Halieaceae</taxon>
        <taxon>Kineobactrum</taxon>
    </lineage>
</organism>
<evidence type="ECO:0000256" key="1">
    <source>
        <dbReference type="SAM" id="Phobius"/>
    </source>
</evidence>
<feature type="transmembrane region" description="Helical" evidence="1">
    <location>
        <begin position="55"/>
        <end position="75"/>
    </location>
</feature>
<dbReference type="Proteomes" id="UP000477680">
    <property type="component" value="Chromosome"/>
</dbReference>
<reference evidence="2 3" key="1">
    <citation type="submission" date="2020-02" db="EMBL/GenBank/DDBJ databases">
        <title>Genome sequencing for Kineobactrum sp. M2.</title>
        <authorList>
            <person name="Park S.-J."/>
        </authorList>
    </citation>
    <scope>NUCLEOTIDE SEQUENCE [LARGE SCALE GENOMIC DNA]</scope>
    <source>
        <strain evidence="2 3">M2</strain>
    </source>
</reference>
<dbReference type="EMBL" id="CP048711">
    <property type="protein sequence ID" value="QIB64931.1"/>
    <property type="molecule type" value="Genomic_DNA"/>
</dbReference>
<accession>A0A6C0TYQ2</accession>
<proteinExistence type="predicted"/>
<keyword evidence="1" id="KW-0472">Membrane</keyword>
<keyword evidence="3" id="KW-1185">Reference proteome</keyword>
<gene>
    <name evidence="2" type="ORF">G3T16_05525</name>
</gene>